<evidence type="ECO:0000256" key="1">
    <source>
        <dbReference type="SAM" id="Phobius"/>
    </source>
</evidence>
<keyword evidence="3" id="KW-1185">Reference proteome</keyword>
<comment type="caution">
    <text evidence="2">The sequence shown here is derived from an EMBL/GenBank/DDBJ whole genome shotgun (WGS) entry which is preliminary data.</text>
</comment>
<sequence length="112" mass="11974">MESIDQQRPGAAELWGKFRAVGGVRHLVDGAAPAVGFLVGYATVNAKAGVLIALLTPAWFVFWAVHLVIMVPLYVANEVVLLGSVALVLGKPALVVMIGVTWLWVRRSLRAA</sequence>
<dbReference type="Proteomes" id="UP000540412">
    <property type="component" value="Unassembled WGS sequence"/>
</dbReference>
<name>A0A7W9UGH4_9NOCA</name>
<gene>
    <name evidence="2" type="ORF">BJY24_000958</name>
</gene>
<feature type="transmembrane region" description="Helical" evidence="1">
    <location>
        <begin position="81"/>
        <end position="105"/>
    </location>
</feature>
<dbReference type="EMBL" id="JACHIT010000001">
    <property type="protein sequence ID" value="MBB5912091.1"/>
    <property type="molecule type" value="Genomic_DNA"/>
</dbReference>
<accession>A0A7W9UGH4</accession>
<keyword evidence="1" id="KW-1133">Transmembrane helix</keyword>
<evidence type="ECO:0000313" key="2">
    <source>
        <dbReference type="EMBL" id="MBB5912091.1"/>
    </source>
</evidence>
<proteinExistence type="predicted"/>
<feature type="transmembrane region" description="Helical" evidence="1">
    <location>
        <begin position="50"/>
        <end position="75"/>
    </location>
</feature>
<organism evidence="2 3">
    <name type="scientific">Nocardia transvalensis</name>
    <dbReference type="NCBI Taxonomy" id="37333"/>
    <lineage>
        <taxon>Bacteria</taxon>
        <taxon>Bacillati</taxon>
        <taxon>Actinomycetota</taxon>
        <taxon>Actinomycetes</taxon>
        <taxon>Mycobacteriales</taxon>
        <taxon>Nocardiaceae</taxon>
        <taxon>Nocardia</taxon>
    </lineage>
</organism>
<dbReference type="AlphaFoldDB" id="A0A7W9UGH4"/>
<evidence type="ECO:0000313" key="3">
    <source>
        <dbReference type="Proteomes" id="UP000540412"/>
    </source>
</evidence>
<keyword evidence="1" id="KW-0472">Membrane</keyword>
<dbReference type="RefSeq" id="WP_157185607.1">
    <property type="nucleotide sequence ID" value="NZ_JACHIT010000001.1"/>
</dbReference>
<reference evidence="2 3" key="1">
    <citation type="submission" date="2020-08" db="EMBL/GenBank/DDBJ databases">
        <title>Sequencing the genomes of 1000 actinobacteria strains.</title>
        <authorList>
            <person name="Klenk H.-P."/>
        </authorList>
    </citation>
    <scope>NUCLEOTIDE SEQUENCE [LARGE SCALE GENOMIC DNA]</scope>
    <source>
        <strain evidence="2 3">DSM 43582</strain>
    </source>
</reference>
<protein>
    <submittedName>
        <fullName evidence="2">Uncharacterized protein</fullName>
    </submittedName>
</protein>
<keyword evidence="1" id="KW-0812">Transmembrane</keyword>